<proteinExistence type="predicted"/>
<dbReference type="STRING" id="94130.A0A2Z6QWM4"/>
<dbReference type="GO" id="GO:0046677">
    <property type="term" value="P:response to antibiotic"/>
    <property type="evidence" value="ECO:0007669"/>
    <property type="project" value="InterPro"/>
</dbReference>
<dbReference type="InterPro" id="IPR052036">
    <property type="entry name" value="Hydrolase/PRTase-associated"/>
</dbReference>
<gene>
    <name evidence="2" type="ORF">RCL2_000426200</name>
    <name evidence="1" type="ORF">RclHR1_15820007</name>
</gene>
<dbReference type="AlphaFoldDB" id="A0A2Z6QWM4"/>
<sequence>MWRNYQVLYFIEWLRKHNDELNAKGKSHYNKTGFYGLDLYSLYRSMEAVICYLEGIDPKAAEKAKKSYACFDHYD</sequence>
<dbReference type="OrthoDB" id="413649at2759"/>
<dbReference type="SUPFAM" id="SSF159501">
    <property type="entry name" value="EreA/ChaN-like"/>
    <property type="match status" value="1"/>
</dbReference>
<dbReference type="EMBL" id="BLAL01000027">
    <property type="protein sequence ID" value="GES76875.1"/>
    <property type="molecule type" value="Genomic_DNA"/>
</dbReference>
<dbReference type="Pfam" id="PF05139">
    <property type="entry name" value="Erythro_esteras"/>
    <property type="match status" value="1"/>
</dbReference>
<dbReference type="Gene3D" id="3.30.1870.10">
    <property type="entry name" value="EreA-like, domain 2"/>
    <property type="match status" value="1"/>
</dbReference>
<protein>
    <submittedName>
        <fullName evidence="2">Erythromycin esterase family protein</fullName>
    </submittedName>
</protein>
<dbReference type="InterPro" id="IPR007815">
    <property type="entry name" value="Emycin_Estase"/>
</dbReference>
<dbReference type="EMBL" id="BEXD01000649">
    <property type="protein sequence ID" value="GBB89141.1"/>
    <property type="molecule type" value="Genomic_DNA"/>
</dbReference>
<dbReference type="PANTHER" id="PTHR31299:SF0">
    <property type="entry name" value="ESTERASE, PUTATIVE (AFU_ORTHOLOGUE AFUA_1G05850)-RELATED"/>
    <property type="match status" value="1"/>
</dbReference>
<reference evidence="1 3" key="1">
    <citation type="submission" date="2017-11" db="EMBL/GenBank/DDBJ databases">
        <title>The genome of Rhizophagus clarus HR1 reveals common genetic basis of auxotrophy among arbuscular mycorrhizal fungi.</title>
        <authorList>
            <person name="Kobayashi Y."/>
        </authorList>
    </citation>
    <scope>NUCLEOTIDE SEQUENCE [LARGE SCALE GENOMIC DNA]</scope>
    <source>
        <strain evidence="1 3">HR1</strain>
    </source>
</reference>
<dbReference type="Proteomes" id="UP000615446">
    <property type="component" value="Unassembled WGS sequence"/>
</dbReference>
<reference evidence="2" key="2">
    <citation type="submission" date="2019-10" db="EMBL/GenBank/DDBJ databases">
        <title>Conservation and host-specific expression of non-tandemly repeated heterogenous ribosome RNA gene in arbuscular mycorrhizal fungi.</title>
        <authorList>
            <person name="Maeda T."/>
            <person name="Kobayashi Y."/>
            <person name="Nakagawa T."/>
            <person name="Ezawa T."/>
            <person name="Yamaguchi K."/>
            <person name="Bino T."/>
            <person name="Nishimoto Y."/>
            <person name="Shigenobu S."/>
            <person name="Kawaguchi M."/>
        </authorList>
    </citation>
    <scope>NUCLEOTIDE SEQUENCE</scope>
    <source>
        <strain evidence="2">HR1</strain>
    </source>
</reference>
<keyword evidence="3" id="KW-1185">Reference proteome</keyword>
<evidence type="ECO:0000313" key="3">
    <source>
        <dbReference type="Proteomes" id="UP000247702"/>
    </source>
</evidence>
<name>A0A2Z6QWM4_9GLOM</name>
<comment type="caution">
    <text evidence="1">The sequence shown here is derived from an EMBL/GenBank/DDBJ whole genome shotgun (WGS) entry which is preliminary data.</text>
</comment>
<organism evidence="1 3">
    <name type="scientific">Rhizophagus clarus</name>
    <dbReference type="NCBI Taxonomy" id="94130"/>
    <lineage>
        <taxon>Eukaryota</taxon>
        <taxon>Fungi</taxon>
        <taxon>Fungi incertae sedis</taxon>
        <taxon>Mucoromycota</taxon>
        <taxon>Glomeromycotina</taxon>
        <taxon>Glomeromycetes</taxon>
        <taxon>Glomerales</taxon>
        <taxon>Glomeraceae</taxon>
        <taxon>Rhizophagus</taxon>
    </lineage>
</organism>
<evidence type="ECO:0000313" key="1">
    <source>
        <dbReference type="EMBL" id="GBB89141.1"/>
    </source>
</evidence>
<evidence type="ECO:0000313" key="2">
    <source>
        <dbReference type="EMBL" id="GES76875.1"/>
    </source>
</evidence>
<accession>A0A2Z6QWM4</accession>
<dbReference type="PANTHER" id="PTHR31299">
    <property type="entry name" value="ESTERASE, PUTATIVE (AFU_ORTHOLOGUE AFUA_1G05850)-RELATED"/>
    <property type="match status" value="1"/>
</dbReference>
<dbReference type="Proteomes" id="UP000247702">
    <property type="component" value="Unassembled WGS sequence"/>
</dbReference>